<dbReference type="Proteomes" id="UP000499080">
    <property type="component" value="Unassembled WGS sequence"/>
</dbReference>
<accession>A0A4Y2X4W3</accession>
<sequence length="119" mass="13587">MAAVVLMSSYYKQQVAQFIDARTIIFTYLSRQTSSISQSLLLLHQNLVIFYPMRLYSAGTRTECKNHRNPCLTDARPRCSVSKVNISTTHKEKSPSEGIRGPDYTQKLPPLKWRAYSSV</sequence>
<reference evidence="2 3" key="1">
    <citation type="journal article" date="2019" name="Sci. Rep.">
        <title>Orb-weaving spider Araneus ventricosus genome elucidates the spidroin gene catalogue.</title>
        <authorList>
            <person name="Kono N."/>
            <person name="Nakamura H."/>
            <person name="Ohtoshi R."/>
            <person name="Moran D.A.P."/>
            <person name="Shinohara A."/>
            <person name="Yoshida Y."/>
            <person name="Fujiwara M."/>
            <person name="Mori M."/>
            <person name="Tomita M."/>
            <person name="Arakawa K."/>
        </authorList>
    </citation>
    <scope>NUCLEOTIDE SEQUENCE [LARGE SCALE GENOMIC DNA]</scope>
</reference>
<comment type="caution">
    <text evidence="2">The sequence shown here is derived from an EMBL/GenBank/DDBJ whole genome shotgun (WGS) entry which is preliminary data.</text>
</comment>
<keyword evidence="3" id="KW-1185">Reference proteome</keyword>
<feature type="region of interest" description="Disordered" evidence="1">
    <location>
        <begin position="83"/>
        <end position="107"/>
    </location>
</feature>
<dbReference type="EMBL" id="BGPR01071619">
    <property type="protein sequence ID" value="GBO44755.1"/>
    <property type="molecule type" value="Genomic_DNA"/>
</dbReference>
<organism evidence="2 3">
    <name type="scientific">Araneus ventricosus</name>
    <name type="common">Orbweaver spider</name>
    <name type="synonym">Epeira ventricosa</name>
    <dbReference type="NCBI Taxonomy" id="182803"/>
    <lineage>
        <taxon>Eukaryota</taxon>
        <taxon>Metazoa</taxon>
        <taxon>Ecdysozoa</taxon>
        <taxon>Arthropoda</taxon>
        <taxon>Chelicerata</taxon>
        <taxon>Arachnida</taxon>
        <taxon>Araneae</taxon>
        <taxon>Araneomorphae</taxon>
        <taxon>Entelegynae</taxon>
        <taxon>Araneoidea</taxon>
        <taxon>Araneidae</taxon>
        <taxon>Araneus</taxon>
    </lineage>
</organism>
<protein>
    <submittedName>
        <fullName evidence="2">Uncharacterized protein</fullName>
    </submittedName>
</protein>
<name>A0A4Y2X4W3_ARAVE</name>
<dbReference type="AlphaFoldDB" id="A0A4Y2X4W3"/>
<evidence type="ECO:0000313" key="3">
    <source>
        <dbReference type="Proteomes" id="UP000499080"/>
    </source>
</evidence>
<gene>
    <name evidence="2" type="ORF">AVEN_14287_1</name>
</gene>
<proteinExistence type="predicted"/>
<evidence type="ECO:0000256" key="1">
    <source>
        <dbReference type="SAM" id="MobiDB-lite"/>
    </source>
</evidence>
<evidence type="ECO:0000313" key="2">
    <source>
        <dbReference type="EMBL" id="GBO44755.1"/>
    </source>
</evidence>